<organism evidence="2 3">
    <name type="scientific">Caulobacter radicis</name>
    <dbReference type="NCBI Taxonomy" id="2172650"/>
    <lineage>
        <taxon>Bacteria</taxon>
        <taxon>Pseudomonadati</taxon>
        <taxon>Pseudomonadota</taxon>
        <taxon>Alphaproteobacteria</taxon>
        <taxon>Caulobacterales</taxon>
        <taxon>Caulobacteraceae</taxon>
        <taxon>Caulobacter</taxon>
    </lineage>
</organism>
<feature type="region of interest" description="Disordered" evidence="1">
    <location>
        <begin position="1"/>
        <end position="44"/>
    </location>
</feature>
<reference evidence="2 3" key="1">
    <citation type="submission" date="2018-04" db="EMBL/GenBank/DDBJ databases">
        <title>The genome sequence of Caulobacter sp. 736.</title>
        <authorList>
            <person name="Gao J."/>
            <person name="Sun J."/>
        </authorList>
    </citation>
    <scope>NUCLEOTIDE SEQUENCE [LARGE SCALE GENOMIC DNA]</scope>
    <source>
        <strain evidence="2 3">736</strain>
    </source>
</reference>
<dbReference type="Proteomes" id="UP000244913">
    <property type="component" value="Unassembled WGS sequence"/>
</dbReference>
<protein>
    <submittedName>
        <fullName evidence="2">Uncharacterized protein</fullName>
    </submittedName>
</protein>
<keyword evidence="3" id="KW-1185">Reference proteome</keyword>
<accession>A0A2T9IWJ4</accession>
<gene>
    <name evidence="2" type="ORF">DDF65_24200</name>
</gene>
<evidence type="ECO:0000313" key="2">
    <source>
        <dbReference type="EMBL" id="PVM71338.1"/>
    </source>
</evidence>
<proteinExistence type="predicted"/>
<sequence>MRGEAASPVSRPRRRPRPSPAPRPPRRGRRWPGRRPGPRRRPHGRCFCSRSRPWCGNAALARTFLPRSPFAPFTRERRALTQGALHRAALGGRIHARSFHALGSRRASG</sequence>
<comment type="caution">
    <text evidence="2">The sequence shown here is derived from an EMBL/GenBank/DDBJ whole genome shotgun (WGS) entry which is preliminary data.</text>
</comment>
<evidence type="ECO:0000256" key="1">
    <source>
        <dbReference type="SAM" id="MobiDB-lite"/>
    </source>
</evidence>
<feature type="compositionally biased region" description="Basic residues" evidence="1">
    <location>
        <begin position="24"/>
        <end position="44"/>
    </location>
</feature>
<dbReference type="AlphaFoldDB" id="A0A2T9IWJ4"/>
<name>A0A2T9IWJ4_9CAUL</name>
<dbReference type="EMBL" id="QDKP01000066">
    <property type="protein sequence ID" value="PVM71338.1"/>
    <property type="molecule type" value="Genomic_DNA"/>
</dbReference>
<evidence type="ECO:0000313" key="3">
    <source>
        <dbReference type="Proteomes" id="UP000244913"/>
    </source>
</evidence>